<sequence>SLMDILLRQLLKCELLSFLIKAMSSEFSLFALQPSSECAPSALSRVSLVIVVIRGT</sequence>
<feature type="non-terminal residue" evidence="1">
    <location>
        <position position="1"/>
    </location>
</feature>
<feature type="non-terminal residue" evidence="1">
    <location>
        <position position="56"/>
    </location>
</feature>
<organism evidence="1 2">
    <name type="scientific">Saguinus oedipus</name>
    <name type="common">Cotton-top tamarin</name>
    <name type="synonym">Oedipomidas oedipus</name>
    <dbReference type="NCBI Taxonomy" id="9490"/>
    <lineage>
        <taxon>Eukaryota</taxon>
        <taxon>Metazoa</taxon>
        <taxon>Chordata</taxon>
        <taxon>Craniata</taxon>
        <taxon>Vertebrata</taxon>
        <taxon>Euteleostomi</taxon>
        <taxon>Mammalia</taxon>
        <taxon>Eutheria</taxon>
        <taxon>Euarchontoglires</taxon>
        <taxon>Primates</taxon>
        <taxon>Haplorrhini</taxon>
        <taxon>Platyrrhini</taxon>
        <taxon>Cebidae</taxon>
        <taxon>Callitrichinae</taxon>
        <taxon>Saguinus</taxon>
    </lineage>
</organism>
<name>A0ABQ9WNM7_SAGOE</name>
<dbReference type="EMBL" id="JASSZA010000001">
    <property type="protein sequence ID" value="KAK2121837.1"/>
    <property type="molecule type" value="Genomic_DNA"/>
</dbReference>
<keyword evidence="2" id="KW-1185">Reference proteome</keyword>
<proteinExistence type="predicted"/>
<accession>A0ABQ9WNM7</accession>
<protein>
    <submittedName>
        <fullName evidence="1">Uncharacterized protein</fullName>
    </submittedName>
</protein>
<evidence type="ECO:0000313" key="1">
    <source>
        <dbReference type="EMBL" id="KAK2121837.1"/>
    </source>
</evidence>
<evidence type="ECO:0000313" key="2">
    <source>
        <dbReference type="Proteomes" id="UP001266305"/>
    </source>
</evidence>
<dbReference type="Proteomes" id="UP001266305">
    <property type="component" value="Unassembled WGS sequence"/>
</dbReference>
<comment type="caution">
    <text evidence="1">The sequence shown here is derived from an EMBL/GenBank/DDBJ whole genome shotgun (WGS) entry which is preliminary data.</text>
</comment>
<reference evidence="1 2" key="1">
    <citation type="submission" date="2023-05" db="EMBL/GenBank/DDBJ databases">
        <title>B98-5 Cell Line De Novo Hybrid Assembly: An Optical Mapping Approach.</title>
        <authorList>
            <person name="Kananen K."/>
            <person name="Auerbach J.A."/>
            <person name="Kautto E."/>
            <person name="Blachly J.S."/>
        </authorList>
    </citation>
    <scope>NUCLEOTIDE SEQUENCE [LARGE SCALE GENOMIC DNA]</scope>
    <source>
        <strain evidence="1">B95-8</strain>
        <tissue evidence="1">Cell line</tissue>
    </source>
</reference>
<gene>
    <name evidence="1" type="ORF">P7K49_003223</name>
</gene>